<dbReference type="EMBL" id="JAVBIB010000021">
    <property type="protein sequence ID" value="MDV2420281.1"/>
    <property type="molecule type" value="Genomic_DNA"/>
</dbReference>
<evidence type="ECO:0000256" key="1">
    <source>
        <dbReference type="ARBA" id="ARBA00022553"/>
    </source>
</evidence>
<keyword evidence="1 3" id="KW-0597">Phosphoprotein</keyword>
<dbReference type="SMART" id="SM00421">
    <property type="entry name" value="HTH_LUXR"/>
    <property type="match status" value="1"/>
</dbReference>
<dbReference type="InterPro" id="IPR001789">
    <property type="entry name" value="Sig_transdc_resp-reg_receiver"/>
</dbReference>
<dbReference type="InterPro" id="IPR000792">
    <property type="entry name" value="Tscrpt_reg_LuxR_C"/>
</dbReference>
<dbReference type="Pfam" id="PF00072">
    <property type="entry name" value="Response_reg"/>
    <property type="match status" value="1"/>
</dbReference>
<organism evidence="6 7">
    <name type="scientific">Corynebacterium tuberculostearicum</name>
    <dbReference type="NCBI Taxonomy" id="38304"/>
    <lineage>
        <taxon>Bacteria</taxon>
        <taxon>Bacillati</taxon>
        <taxon>Actinomycetota</taxon>
        <taxon>Actinomycetes</taxon>
        <taxon>Mycobacteriales</taxon>
        <taxon>Corynebacteriaceae</taxon>
        <taxon>Corynebacterium</taxon>
    </lineage>
</organism>
<dbReference type="InterPro" id="IPR011006">
    <property type="entry name" value="CheY-like_superfamily"/>
</dbReference>
<feature type="domain" description="Response regulatory" evidence="5">
    <location>
        <begin position="4"/>
        <end position="120"/>
    </location>
</feature>
<dbReference type="GO" id="GO:0006355">
    <property type="term" value="P:regulation of DNA-templated transcription"/>
    <property type="evidence" value="ECO:0007669"/>
    <property type="project" value="InterPro"/>
</dbReference>
<evidence type="ECO:0000259" key="4">
    <source>
        <dbReference type="PROSITE" id="PS50043"/>
    </source>
</evidence>
<evidence type="ECO:0000256" key="2">
    <source>
        <dbReference type="ARBA" id="ARBA00023125"/>
    </source>
</evidence>
<protein>
    <submittedName>
        <fullName evidence="6">Response regulator transcription factor</fullName>
    </submittedName>
</protein>
<dbReference type="RefSeq" id="WP_239236739.1">
    <property type="nucleotide sequence ID" value="NZ_CP073095.1"/>
</dbReference>
<dbReference type="AlphaFoldDB" id="A0AAE4NMI7"/>
<dbReference type="SUPFAM" id="SSF52172">
    <property type="entry name" value="CheY-like"/>
    <property type="match status" value="1"/>
</dbReference>
<dbReference type="GO" id="GO:0003677">
    <property type="term" value="F:DNA binding"/>
    <property type="evidence" value="ECO:0007669"/>
    <property type="project" value="UniProtKB-KW"/>
</dbReference>
<accession>A0AAE4NMI7</accession>
<name>A0AAE4NMI7_9CORY</name>
<sequence>MTNRVILIDDHELLLRGLTLIFDTIDECEVVATTTNGKKVSSLIDAFAPDIVVTDAVMPDFDGLAVVRECATHYPHVPVLVLTTFDDATLVRSLIDAGAAGYLLKDIDANHLAEAIDAAASGGIVLDPRIARMLHRPTNASCSPSSKKPASVEGITTLTRAERKVATLVAEGKNNKEIAEILYLAEGTVKNHVSVLLRKMKASDRTVLALTLARAFGQLD</sequence>
<evidence type="ECO:0000256" key="3">
    <source>
        <dbReference type="PROSITE-ProRule" id="PRU00169"/>
    </source>
</evidence>
<dbReference type="SMART" id="SM00448">
    <property type="entry name" value="REC"/>
    <property type="match status" value="1"/>
</dbReference>
<dbReference type="InterPro" id="IPR058245">
    <property type="entry name" value="NreC/VraR/RcsB-like_REC"/>
</dbReference>
<dbReference type="Gene3D" id="3.40.50.2300">
    <property type="match status" value="1"/>
</dbReference>
<dbReference type="PROSITE" id="PS50110">
    <property type="entry name" value="RESPONSE_REGULATORY"/>
    <property type="match status" value="1"/>
</dbReference>
<dbReference type="Pfam" id="PF00196">
    <property type="entry name" value="GerE"/>
    <property type="match status" value="1"/>
</dbReference>
<dbReference type="CDD" id="cd06170">
    <property type="entry name" value="LuxR_C_like"/>
    <property type="match status" value="1"/>
</dbReference>
<evidence type="ECO:0000313" key="7">
    <source>
        <dbReference type="Proteomes" id="UP001185706"/>
    </source>
</evidence>
<gene>
    <name evidence="6" type="ORF">RAE03_10955</name>
</gene>
<dbReference type="PANTHER" id="PTHR43214:SF39">
    <property type="entry name" value="TRANSCRIPTIONAL REGULATORY PROTEIN DEGU"/>
    <property type="match status" value="1"/>
</dbReference>
<dbReference type="Proteomes" id="UP001185706">
    <property type="component" value="Unassembled WGS sequence"/>
</dbReference>
<proteinExistence type="predicted"/>
<evidence type="ECO:0000313" key="6">
    <source>
        <dbReference type="EMBL" id="MDV2420281.1"/>
    </source>
</evidence>
<feature type="domain" description="HTH luxR-type" evidence="4">
    <location>
        <begin position="151"/>
        <end position="216"/>
    </location>
</feature>
<dbReference type="PANTHER" id="PTHR43214">
    <property type="entry name" value="TWO-COMPONENT RESPONSE REGULATOR"/>
    <property type="match status" value="1"/>
</dbReference>
<comment type="caution">
    <text evidence="6">The sequence shown here is derived from an EMBL/GenBank/DDBJ whole genome shotgun (WGS) entry which is preliminary data.</text>
</comment>
<dbReference type="PRINTS" id="PR00038">
    <property type="entry name" value="HTHLUXR"/>
</dbReference>
<reference evidence="6" key="1">
    <citation type="submission" date="2023-08" db="EMBL/GenBank/DDBJ databases">
        <title>Genomic characterization of the C. tuberculostearicum species complex, a ubiquitous member of the human skin microbiome.</title>
        <authorList>
            <person name="Ahmed N."/>
            <person name="Deming C."/>
            <person name="Conlan S."/>
            <person name="Segre J."/>
        </authorList>
    </citation>
    <scope>NUCLEOTIDE SEQUENCE</scope>
    <source>
        <strain evidence="6">CTNIH22</strain>
    </source>
</reference>
<keyword evidence="2" id="KW-0238">DNA-binding</keyword>
<dbReference type="GO" id="GO:0000160">
    <property type="term" value="P:phosphorelay signal transduction system"/>
    <property type="evidence" value="ECO:0007669"/>
    <property type="project" value="InterPro"/>
</dbReference>
<feature type="modified residue" description="4-aspartylphosphate" evidence="3">
    <location>
        <position position="55"/>
    </location>
</feature>
<dbReference type="InterPro" id="IPR016032">
    <property type="entry name" value="Sig_transdc_resp-reg_C-effctor"/>
</dbReference>
<evidence type="ECO:0000259" key="5">
    <source>
        <dbReference type="PROSITE" id="PS50110"/>
    </source>
</evidence>
<dbReference type="PROSITE" id="PS50043">
    <property type="entry name" value="HTH_LUXR_2"/>
    <property type="match status" value="1"/>
</dbReference>
<dbReference type="CDD" id="cd17535">
    <property type="entry name" value="REC_NarL-like"/>
    <property type="match status" value="1"/>
</dbReference>
<dbReference type="InterPro" id="IPR039420">
    <property type="entry name" value="WalR-like"/>
</dbReference>
<dbReference type="SUPFAM" id="SSF46894">
    <property type="entry name" value="C-terminal effector domain of the bipartite response regulators"/>
    <property type="match status" value="1"/>
</dbReference>